<dbReference type="KEGG" id="dpi:BN4_11532"/>
<dbReference type="HOGENOM" id="CLU_638937_0_0_7"/>
<dbReference type="AlphaFoldDB" id="M1WS90"/>
<dbReference type="GO" id="GO:0090729">
    <property type="term" value="F:toxin activity"/>
    <property type="evidence" value="ECO:0007669"/>
    <property type="project" value="UniProtKB-KW"/>
</dbReference>
<feature type="region of interest" description="Disordered" evidence="5">
    <location>
        <begin position="264"/>
        <end position="301"/>
    </location>
</feature>
<proteinExistence type="predicted"/>
<evidence type="ECO:0000256" key="1">
    <source>
        <dbReference type="ARBA" id="ARBA00004219"/>
    </source>
</evidence>
<evidence type="ECO:0000256" key="2">
    <source>
        <dbReference type="ARBA" id="ARBA00022656"/>
    </source>
</evidence>
<dbReference type="PATRIC" id="fig|879567.3.peg.1600"/>
<evidence type="ECO:0000313" key="7">
    <source>
        <dbReference type="EMBL" id="CCH48767.1"/>
    </source>
</evidence>
<reference evidence="7 8" key="1">
    <citation type="journal article" date="2013" name="PLoS ONE">
        <title>The first genomic and proteomic characterization of a deep-sea sulfate reducer: insights into the piezophilic lifestyle of Desulfovibrio piezophilus.</title>
        <authorList>
            <person name="Pradel N."/>
            <person name="Ji B."/>
            <person name="Gimenez G."/>
            <person name="Talla E."/>
            <person name="Lenoble P."/>
            <person name="Garel M."/>
            <person name="Tamburini C."/>
            <person name="Fourquet P."/>
            <person name="Lebrun R."/>
            <person name="Bertin P."/>
            <person name="Denis Y."/>
            <person name="Pophillat M."/>
            <person name="Barbe V."/>
            <person name="Ollivier B."/>
            <person name="Dolla A."/>
        </authorList>
    </citation>
    <scope>NUCLEOTIDE SEQUENCE [LARGE SCALE GENOMIC DNA]</scope>
    <source>
        <strain evidence="8">DSM 10523 / SB164P1</strain>
    </source>
</reference>
<organism evidence="7 8">
    <name type="scientific">Pseudodesulfovibrio piezophilus (strain DSM 21447 / JCM 15486 / C1TLV30)</name>
    <name type="common">Desulfovibrio piezophilus</name>
    <dbReference type="NCBI Taxonomy" id="1322246"/>
    <lineage>
        <taxon>Bacteria</taxon>
        <taxon>Pseudomonadati</taxon>
        <taxon>Thermodesulfobacteriota</taxon>
        <taxon>Desulfovibrionia</taxon>
        <taxon>Desulfovibrionales</taxon>
        <taxon>Desulfovibrionaceae</taxon>
    </lineage>
</organism>
<keyword evidence="2" id="KW-0800">Toxin</keyword>
<dbReference type="InterPro" id="IPR006914">
    <property type="entry name" value="VENN_dom"/>
</dbReference>
<dbReference type="EMBL" id="FO203427">
    <property type="protein sequence ID" value="CCH48767.1"/>
    <property type="molecule type" value="Genomic_DNA"/>
</dbReference>
<name>M1WS90_PSEP2</name>
<dbReference type="STRING" id="1322246.BN4_11532"/>
<dbReference type="Proteomes" id="UP000011724">
    <property type="component" value="Chromosome"/>
</dbReference>
<evidence type="ECO:0000256" key="5">
    <source>
        <dbReference type="SAM" id="MobiDB-lite"/>
    </source>
</evidence>
<reference evidence="8" key="2">
    <citation type="journal article" date="2013" name="Stand. Genomic Sci.">
        <title>Complete genome sequence of Desulfocapsa sulfexigens, a marine deltaproteobacterium specialized in disproportionating inorganic sulfur compounds.</title>
        <authorList>
            <person name="Finster K.W."/>
            <person name="Kjeldsen K.U."/>
            <person name="Kube M."/>
            <person name="Reinhardt R."/>
            <person name="Mussmann M."/>
            <person name="Amann R."/>
            <person name="Schreiber L."/>
        </authorList>
    </citation>
    <scope>NUCLEOTIDE SEQUENCE [LARGE SCALE GENOMIC DNA]</scope>
    <source>
        <strain evidence="8">DSM 10523 / SB164P1</strain>
    </source>
</reference>
<keyword evidence="4" id="KW-0843">Virulence</keyword>
<comment type="subcellular location">
    <subcellularLocation>
        <location evidence="1">Target cell</location>
        <location evidence="1">Target cell cytoplasm</location>
    </subcellularLocation>
</comment>
<keyword evidence="3" id="KW-1266">Target cell cytoplasm</keyword>
<feature type="domain" description="VENN motif-containing" evidence="6">
    <location>
        <begin position="98"/>
        <end position="129"/>
    </location>
</feature>
<sequence>MGSLHSSAVGVLGKHAAMKIGEAYHKGDLNYVTHKIAHAALGGAIAAGTGGDVASGVIGGAVGEITGEFLSKEIEDALRAGDIDPTKVHQWMDAGVDVSKLAAGLVAAAAGGDVNTAADVADNAAKNNAFWIAIPILLEVADKILMAADAVEFGEAVITGDVEKQNEIMLGFLIGMGIETTVGSILPGSYVALKGAIKAGKLDVIIDLLPDKAVKWIIEHSDDAIGELRSTLHSKFPDLKADLDNFNFDGLKNSDELNKILAKKKGDTDIPNSGGSSSGGSSSGGSHGNSSGGKPDGSTSGAVDIATQVHAEHLEEMKSLGVKYTHEDVLFTHKMPDDKIAFLEKGSSNGGLAHILEEHKQDFWRKGISKDEIPDFLQQALEKNNVVGYQGQGSGRPIYELVYKGKRQRVAITVGNNGFVVGANPKGLK</sequence>
<evidence type="ECO:0000256" key="3">
    <source>
        <dbReference type="ARBA" id="ARBA00022913"/>
    </source>
</evidence>
<dbReference type="eggNOG" id="ENOG5032S3J">
    <property type="taxonomic scope" value="Bacteria"/>
</dbReference>
<evidence type="ECO:0000256" key="4">
    <source>
        <dbReference type="ARBA" id="ARBA00023026"/>
    </source>
</evidence>
<gene>
    <name evidence="7" type="ordered locus">BN4_11532</name>
</gene>
<feature type="compositionally biased region" description="Gly residues" evidence="5">
    <location>
        <begin position="276"/>
        <end position="295"/>
    </location>
</feature>
<protein>
    <recommendedName>
        <fullName evidence="6">VENN motif-containing domain-containing protein</fullName>
    </recommendedName>
</protein>
<evidence type="ECO:0000313" key="8">
    <source>
        <dbReference type="Proteomes" id="UP000011724"/>
    </source>
</evidence>
<evidence type="ECO:0000259" key="6">
    <source>
        <dbReference type="Pfam" id="PF04829"/>
    </source>
</evidence>
<accession>M1WS90</accession>
<keyword evidence="8" id="KW-1185">Reference proteome</keyword>
<dbReference type="Pfam" id="PF04829">
    <property type="entry name" value="PT-VENN"/>
    <property type="match status" value="1"/>
</dbReference>